<comment type="cofactor">
    <cofactor evidence="9">
        <name>Ca(2+)</name>
        <dbReference type="ChEBI" id="CHEBI:29108"/>
    </cofactor>
    <text evidence="9">Binds 1 Ca(2+) ion per subunit.</text>
</comment>
<dbReference type="InterPro" id="IPR001102">
    <property type="entry name" value="Transglutaminase_N"/>
</dbReference>
<accession>A0A8D8LJ13</accession>
<keyword evidence="4 9" id="KW-0106">Calcium</keyword>
<dbReference type="InterPro" id="IPR036238">
    <property type="entry name" value="Transglutaminase_C_sf"/>
</dbReference>
<dbReference type="FunFam" id="2.60.40.10:FF:000090">
    <property type="entry name" value="Protein-glutamine gamma-glutamyltransferase 2"/>
    <property type="match status" value="1"/>
</dbReference>
<dbReference type="PIRSF" id="PIRSF000459">
    <property type="entry name" value="TGM_EBP42"/>
    <property type="match status" value="1"/>
</dbReference>
<sequence length="773" mass="88018">MCDQCDMTDTWNNWVNRVRELWNPNLYRHAGNARGIRRIGSLPKPPLSHDNRHVDEERNEVDGHTEILRIKAVDLCLEENGRDHSTQEYELMRRNKGARLVVRRGQAFRLKLTLSRRYYRDRDAISFVFMVAGVEKPSYGHGTLVVTPLLPENAESQDIWGASLVDAYDNVVIVQILTDPECIVGEWNFEIDTKLMNDGALSYSHPDPFIVLFNPWCPDDDVYLESEEERKEYVLSDTGLLYRGSYNRMRPAVWKYSQYEKDVLECSLYLSHTIGEVGHHGTNDAVQVARALSAAVNSPDDYGAVFGNWSTDFSGGTPPTKWVGSMKILQQFYNKKKPVKYGQCWVFSGVLTTVCRALGIPCRNVTCYAAAHDTQNSLTVDYFVDEDGRVMEELNSDSIWNFHMWNEVWMTRRDLGTTDFNGWQVIDATPQELSGRKYQCGPTSVVAVKRGEVKIAYDGGFVFSEVNADKVFWRYNGPTQPLKLLRKDVNGIGLALSTKAVGSWTRQDITENYKYDEKSSEERSSMLKALKQSASIFSRYYLNEEFNDIKFDFELRDDIVIGSPFSVVVKMSNKSRDQDYTVTVILRVDAVTYTGKVGDSVKKTKEEVVVRRGKTEEIVLHVSYEEYYKRLVDQADFNIACLATVHDTNFEYFAQDDFRVRKPDIKIKIVAGEPVVGQEMTVSASLTNPLPVPLKNGQFRIEGPGLDKQLKIKLAETIAPKEEAKVKFQLSPKFEGKHSVVAKFLSKELTDVDGLLEFMVIDKATLSNIIPTR</sequence>
<dbReference type="GO" id="GO:0046872">
    <property type="term" value="F:metal ion binding"/>
    <property type="evidence" value="ECO:0007669"/>
    <property type="project" value="UniProtKB-KW"/>
</dbReference>
<dbReference type="EMBL" id="HBUF01019162">
    <property type="protein sequence ID" value="CAG6610650.1"/>
    <property type="molecule type" value="Transcribed_RNA"/>
</dbReference>
<dbReference type="Gene3D" id="3.90.260.10">
    <property type="entry name" value="Transglutaminase-like"/>
    <property type="match status" value="1"/>
</dbReference>
<dbReference type="SUPFAM" id="SSF54001">
    <property type="entry name" value="Cysteine proteinases"/>
    <property type="match status" value="1"/>
</dbReference>
<organism evidence="11">
    <name type="scientific">Cacopsylla melanoneura</name>
    <dbReference type="NCBI Taxonomy" id="428564"/>
    <lineage>
        <taxon>Eukaryota</taxon>
        <taxon>Metazoa</taxon>
        <taxon>Ecdysozoa</taxon>
        <taxon>Arthropoda</taxon>
        <taxon>Hexapoda</taxon>
        <taxon>Insecta</taxon>
        <taxon>Pterygota</taxon>
        <taxon>Neoptera</taxon>
        <taxon>Paraneoptera</taxon>
        <taxon>Hemiptera</taxon>
        <taxon>Sternorrhyncha</taxon>
        <taxon>Psylloidea</taxon>
        <taxon>Psyllidae</taxon>
        <taxon>Psyllinae</taxon>
        <taxon>Cacopsylla</taxon>
    </lineage>
</organism>
<dbReference type="EMBL" id="HBUF01019161">
    <property type="protein sequence ID" value="CAG6610648.1"/>
    <property type="molecule type" value="Transcribed_RNA"/>
</dbReference>
<name>A0A8D8LJ13_9HEMI</name>
<dbReference type="GO" id="GO:0003810">
    <property type="term" value="F:protein-glutamine gamma-glutamyltransferase activity"/>
    <property type="evidence" value="ECO:0007669"/>
    <property type="project" value="UniProtKB-EC"/>
</dbReference>
<dbReference type="PANTHER" id="PTHR11590">
    <property type="entry name" value="PROTEIN-GLUTAMINE GAMMA-GLUTAMYLTRANSFERASE"/>
    <property type="match status" value="1"/>
</dbReference>
<evidence type="ECO:0000256" key="9">
    <source>
        <dbReference type="PIRSR" id="PIRSR000459-2"/>
    </source>
</evidence>
<feature type="binding site" evidence="9">
    <location>
        <position position="467"/>
    </location>
    <ligand>
        <name>Ca(2+)</name>
        <dbReference type="ChEBI" id="CHEBI:29108"/>
    </ligand>
</feature>
<dbReference type="InterPro" id="IPR002931">
    <property type="entry name" value="Transglutaminase-like"/>
</dbReference>
<evidence type="ECO:0000256" key="8">
    <source>
        <dbReference type="PIRSR" id="PIRSR000459-1"/>
    </source>
</evidence>
<dbReference type="EMBL" id="HBUF01353512">
    <property type="protein sequence ID" value="CAG6715731.1"/>
    <property type="molecule type" value="Transcribed_RNA"/>
</dbReference>
<dbReference type="PROSITE" id="PS00547">
    <property type="entry name" value="TRANSGLUTAMINASES"/>
    <property type="match status" value="1"/>
</dbReference>
<dbReference type="InterPro" id="IPR023608">
    <property type="entry name" value="Transglutaminase_animal"/>
</dbReference>
<keyword evidence="2" id="KW-0808">Transferase</keyword>
<evidence type="ECO:0000256" key="1">
    <source>
        <dbReference type="ARBA" id="ARBA00005968"/>
    </source>
</evidence>
<dbReference type="Gene3D" id="2.60.40.10">
    <property type="entry name" value="Immunoglobulins"/>
    <property type="match status" value="3"/>
</dbReference>
<dbReference type="InterPro" id="IPR013808">
    <property type="entry name" value="Transglutaminase_AS"/>
</dbReference>
<dbReference type="SMART" id="SM00460">
    <property type="entry name" value="TGc"/>
    <property type="match status" value="1"/>
</dbReference>
<dbReference type="InterPro" id="IPR014756">
    <property type="entry name" value="Ig_E-set"/>
</dbReference>
<feature type="active site" evidence="8">
    <location>
        <position position="344"/>
    </location>
</feature>
<dbReference type="PANTHER" id="PTHR11590:SF69">
    <property type="entry name" value="RE08173P"/>
    <property type="match status" value="1"/>
</dbReference>
<proteinExistence type="inferred from homology"/>
<reference evidence="11" key="1">
    <citation type="submission" date="2021-05" db="EMBL/GenBank/DDBJ databases">
        <authorList>
            <person name="Alioto T."/>
            <person name="Alioto T."/>
            <person name="Gomez Garrido J."/>
        </authorList>
    </citation>
    <scope>NUCLEOTIDE SEQUENCE</scope>
</reference>
<dbReference type="Pfam" id="PF00927">
    <property type="entry name" value="Transglut_C"/>
    <property type="match status" value="2"/>
</dbReference>
<comment type="similarity">
    <text evidence="1">Belongs to the transglutaminase superfamily. Transglutaminase family.</text>
</comment>
<feature type="binding site" evidence="9">
    <location>
        <position position="522"/>
    </location>
    <ligand>
        <name>Ca(2+)</name>
        <dbReference type="ChEBI" id="CHEBI:29108"/>
    </ligand>
</feature>
<feature type="binding site" evidence="9">
    <location>
        <position position="469"/>
    </location>
    <ligand>
        <name>Ca(2+)</name>
        <dbReference type="ChEBI" id="CHEBI:29108"/>
    </ligand>
</feature>
<dbReference type="InterPro" id="IPR008958">
    <property type="entry name" value="Transglutaminase_C"/>
</dbReference>
<dbReference type="InterPro" id="IPR038765">
    <property type="entry name" value="Papain-like_cys_pep_sf"/>
</dbReference>
<feature type="domain" description="Transglutaminase-like" evidence="10">
    <location>
        <begin position="336"/>
        <end position="430"/>
    </location>
</feature>
<dbReference type="Pfam" id="PF00868">
    <property type="entry name" value="Transglut_N"/>
    <property type="match status" value="1"/>
</dbReference>
<evidence type="ECO:0000259" key="10">
    <source>
        <dbReference type="SMART" id="SM00460"/>
    </source>
</evidence>
<dbReference type="FunFam" id="3.90.260.10:FF:000001">
    <property type="entry name" value="Protein-glutamine gamma-glutamyltransferase 2"/>
    <property type="match status" value="1"/>
</dbReference>
<dbReference type="FunFam" id="2.60.40.10:FF:000171">
    <property type="entry name" value="protein-glutamine gamma-glutamyltransferase 6"/>
    <property type="match status" value="1"/>
</dbReference>
<dbReference type="FunFam" id="2.60.40.10:FF:002167">
    <property type="entry name" value="Transglutaminase, isoform B"/>
    <property type="match status" value="1"/>
</dbReference>
<dbReference type="SUPFAM" id="SSF49309">
    <property type="entry name" value="Transglutaminase, two C-terminal domains"/>
    <property type="match status" value="2"/>
</dbReference>
<dbReference type="Pfam" id="PF01841">
    <property type="entry name" value="Transglut_core"/>
    <property type="match status" value="1"/>
</dbReference>
<keyword evidence="5" id="KW-0012">Acyltransferase</keyword>
<evidence type="ECO:0000256" key="3">
    <source>
        <dbReference type="ARBA" id="ARBA00022723"/>
    </source>
</evidence>
<evidence type="ECO:0000313" key="11">
    <source>
        <dbReference type="EMBL" id="CAG6610650.1"/>
    </source>
</evidence>
<evidence type="ECO:0000256" key="5">
    <source>
        <dbReference type="ARBA" id="ARBA00023315"/>
    </source>
</evidence>
<keyword evidence="3 9" id="KW-0479">Metal-binding</keyword>
<dbReference type="EMBL" id="HBUF01353509">
    <property type="protein sequence ID" value="CAG6715725.1"/>
    <property type="molecule type" value="Transcribed_RNA"/>
</dbReference>
<comment type="catalytic activity">
    <reaction evidence="7">
        <text>L-glutaminyl-[protein] + L-lysyl-[protein] = [protein]-L-lysyl-N(6)-5-L-glutamyl-[protein] + NH4(+)</text>
        <dbReference type="Rhea" id="RHEA:54816"/>
        <dbReference type="Rhea" id="RHEA-COMP:9752"/>
        <dbReference type="Rhea" id="RHEA-COMP:10207"/>
        <dbReference type="Rhea" id="RHEA-COMP:14005"/>
        <dbReference type="ChEBI" id="CHEBI:28938"/>
        <dbReference type="ChEBI" id="CHEBI:29969"/>
        <dbReference type="ChEBI" id="CHEBI:30011"/>
        <dbReference type="ChEBI" id="CHEBI:138370"/>
        <dbReference type="EC" id="2.3.2.13"/>
    </reaction>
</comment>
<protein>
    <recommendedName>
        <fullName evidence="6">protein-glutamine gamma-glutamyltransferase</fullName>
        <ecNumber evidence="6">2.3.2.13</ecNumber>
    </recommendedName>
</protein>
<dbReference type="EMBL" id="HBUF01353511">
    <property type="protein sequence ID" value="CAG6715729.1"/>
    <property type="molecule type" value="Transcribed_RNA"/>
</dbReference>
<dbReference type="EC" id="2.3.2.13" evidence="6"/>
<feature type="active site" evidence="8">
    <location>
        <position position="427"/>
    </location>
</feature>
<evidence type="ECO:0000256" key="2">
    <source>
        <dbReference type="ARBA" id="ARBA00022679"/>
    </source>
</evidence>
<evidence type="ECO:0000256" key="4">
    <source>
        <dbReference type="ARBA" id="ARBA00022837"/>
    </source>
</evidence>
<feature type="active site" evidence="8">
    <location>
        <position position="403"/>
    </location>
</feature>
<dbReference type="InterPro" id="IPR050779">
    <property type="entry name" value="Transglutaminase"/>
</dbReference>
<evidence type="ECO:0000256" key="6">
    <source>
        <dbReference type="ARBA" id="ARBA00024222"/>
    </source>
</evidence>
<dbReference type="SUPFAM" id="SSF81296">
    <property type="entry name" value="E set domains"/>
    <property type="match status" value="1"/>
</dbReference>
<evidence type="ECO:0000256" key="7">
    <source>
        <dbReference type="ARBA" id="ARBA00051843"/>
    </source>
</evidence>
<dbReference type="InterPro" id="IPR013783">
    <property type="entry name" value="Ig-like_fold"/>
</dbReference>
<dbReference type="AlphaFoldDB" id="A0A8D8LJ13"/>
<dbReference type="InterPro" id="IPR036985">
    <property type="entry name" value="Transglutaminase-like_sf"/>
</dbReference>
<feature type="binding site" evidence="9">
    <location>
        <position position="517"/>
    </location>
    <ligand>
        <name>Ca(2+)</name>
        <dbReference type="ChEBI" id="CHEBI:29108"/>
    </ligand>
</feature>